<dbReference type="GO" id="GO:0019239">
    <property type="term" value="F:deaminase activity"/>
    <property type="evidence" value="ECO:0007669"/>
    <property type="project" value="InterPro"/>
</dbReference>
<evidence type="ECO:0000256" key="2">
    <source>
        <dbReference type="ARBA" id="ARBA00006676"/>
    </source>
</evidence>
<evidence type="ECO:0000256" key="3">
    <source>
        <dbReference type="ARBA" id="ARBA00022723"/>
    </source>
</evidence>
<feature type="domain" description="Adenosine deaminase" evidence="6">
    <location>
        <begin position="13"/>
        <end position="328"/>
    </location>
</feature>
<proteinExistence type="inferred from homology"/>
<dbReference type="EMBL" id="SRLE01000005">
    <property type="protein sequence ID" value="TGD74636.1"/>
    <property type="molecule type" value="Genomic_DNA"/>
</dbReference>
<dbReference type="InterPro" id="IPR032466">
    <property type="entry name" value="Metal_Hydrolase"/>
</dbReference>
<keyword evidence="3" id="KW-0479">Metal-binding</keyword>
<dbReference type="EC" id="3.5.4.4" evidence="7"/>
<gene>
    <name evidence="7" type="primary">add</name>
    <name evidence="7" type="ORF">E4634_05390</name>
</gene>
<dbReference type="Proteomes" id="UP000298050">
    <property type="component" value="Unassembled WGS sequence"/>
</dbReference>
<keyword evidence="8" id="KW-1185">Reference proteome</keyword>
<dbReference type="InterPro" id="IPR001365">
    <property type="entry name" value="A_deaminase_dom"/>
</dbReference>
<evidence type="ECO:0000256" key="5">
    <source>
        <dbReference type="ARBA" id="ARBA00022833"/>
    </source>
</evidence>
<dbReference type="PANTHER" id="PTHR43114">
    <property type="entry name" value="ADENINE DEAMINASE"/>
    <property type="match status" value="1"/>
</dbReference>
<dbReference type="AlphaFoldDB" id="A0A4Z0M5B8"/>
<dbReference type="GO" id="GO:0016814">
    <property type="term" value="F:hydrolase activity, acting on carbon-nitrogen (but not peptide) bonds, in cyclic amidines"/>
    <property type="evidence" value="ECO:0007669"/>
    <property type="project" value="UniProtKB-ARBA"/>
</dbReference>
<reference evidence="7 8" key="1">
    <citation type="submission" date="2019-04" db="EMBL/GenBank/DDBJ databases">
        <title>Taxonomy of novel Haliea sp. from mangrove soil of West Coast of India.</title>
        <authorList>
            <person name="Verma A."/>
            <person name="Kumar P."/>
            <person name="Krishnamurthi S."/>
        </authorList>
    </citation>
    <scope>NUCLEOTIDE SEQUENCE [LARGE SCALE GENOMIC DNA]</scope>
    <source>
        <strain evidence="7 8">SAOS-164</strain>
    </source>
</reference>
<accession>A0A4Z0M5B8</accession>
<evidence type="ECO:0000256" key="1">
    <source>
        <dbReference type="ARBA" id="ARBA00001947"/>
    </source>
</evidence>
<dbReference type="RefSeq" id="WP_135441594.1">
    <property type="nucleotide sequence ID" value="NZ_SRLE01000005.1"/>
</dbReference>
<evidence type="ECO:0000259" key="6">
    <source>
        <dbReference type="Pfam" id="PF00962"/>
    </source>
</evidence>
<organism evidence="7 8">
    <name type="scientific">Mangrovimicrobium sediminis</name>
    <dbReference type="NCBI Taxonomy" id="2562682"/>
    <lineage>
        <taxon>Bacteria</taxon>
        <taxon>Pseudomonadati</taxon>
        <taxon>Pseudomonadota</taxon>
        <taxon>Gammaproteobacteria</taxon>
        <taxon>Cellvibrionales</taxon>
        <taxon>Halieaceae</taxon>
        <taxon>Mangrovimicrobium</taxon>
    </lineage>
</organism>
<comment type="similarity">
    <text evidence="2">Belongs to the metallo-dependent hydrolases superfamily. Adenosine and AMP deaminases family.</text>
</comment>
<evidence type="ECO:0000256" key="4">
    <source>
        <dbReference type="ARBA" id="ARBA00022801"/>
    </source>
</evidence>
<dbReference type="Pfam" id="PF00962">
    <property type="entry name" value="A_deaminase"/>
    <property type="match status" value="1"/>
</dbReference>
<dbReference type="InterPro" id="IPR006330">
    <property type="entry name" value="Ado/ade_deaminase"/>
</dbReference>
<protein>
    <submittedName>
        <fullName evidence="7">Adenosine deaminase</fullName>
        <ecNumber evidence="7">3.5.4.4</ecNumber>
    </submittedName>
</protein>
<dbReference type="NCBIfam" id="TIGR01430">
    <property type="entry name" value="aden_deam"/>
    <property type="match status" value="1"/>
</dbReference>
<dbReference type="SUPFAM" id="SSF51556">
    <property type="entry name" value="Metallo-dependent hydrolases"/>
    <property type="match status" value="1"/>
</dbReference>
<dbReference type="Gene3D" id="3.20.20.140">
    <property type="entry name" value="Metal-dependent hydrolases"/>
    <property type="match status" value="1"/>
</dbReference>
<dbReference type="OrthoDB" id="105475at2"/>
<name>A0A4Z0M5B8_9GAMM</name>
<comment type="cofactor">
    <cofactor evidence="1">
        <name>Zn(2+)</name>
        <dbReference type="ChEBI" id="CHEBI:29105"/>
    </cofactor>
</comment>
<keyword evidence="5" id="KW-0862">Zinc</keyword>
<dbReference type="GO" id="GO:0046872">
    <property type="term" value="F:metal ion binding"/>
    <property type="evidence" value="ECO:0007669"/>
    <property type="project" value="UniProtKB-KW"/>
</dbReference>
<dbReference type="PANTHER" id="PTHR43114:SF6">
    <property type="entry name" value="ADENINE DEAMINASE"/>
    <property type="match status" value="1"/>
</dbReference>
<comment type="caution">
    <text evidence="7">The sequence shown here is derived from an EMBL/GenBank/DDBJ whole genome shotgun (WGS) entry which is preliminary data.</text>
</comment>
<evidence type="ECO:0000313" key="7">
    <source>
        <dbReference type="EMBL" id="TGD74636.1"/>
    </source>
</evidence>
<evidence type="ECO:0000313" key="8">
    <source>
        <dbReference type="Proteomes" id="UP000298050"/>
    </source>
</evidence>
<keyword evidence="4 7" id="KW-0378">Hydrolase</keyword>
<sequence length="335" mass="36757">MTIATVDAIRALPKLEMHIHLEGTFDPQLVARLAEARGVPLQRPLDDLYDLSDIGAFLETLDWVCSLVASTEEAQMVADNFGRRCRDEGICYTEVIINPTHWAGLRYQELLPALSATFDAVETDYGVDVRLLPSILRQQSAQEAEEMVAWMGERAAPRIVGLSVDGNEAAAGRTGERFARAYAMARELGFGVTAHAGESSGADGVRDALDLLKVQRIDHGVRAADEPELLRRLVDEDITLNVCLRSNCSILYPSIESHPFPQLLEAGVKMTLNTDDPVVLNTELCDELAWAAGIFDFTLEDIAAFQYRAVDSAFCDDTTRSALRERIGAALAAMD</sequence>